<dbReference type="PANTHER" id="PTHR45674:SF9">
    <property type="entry name" value="DNA LIGASE 3"/>
    <property type="match status" value="1"/>
</dbReference>
<dbReference type="KEGG" id="vg:921600"/>
<comment type="catalytic activity">
    <reaction evidence="20">
        <text>ATP + (deoxyribonucleotide)n-3'-hydroxyl + 5'-phospho-(deoxyribonucleotide)m = (deoxyribonucleotide)n+m + AMP + diphosphate.</text>
        <dbReference type="EC" id="6.5.1.1"/>
    </reaction>
</comment>
<accession>A0A1B3B6A7</accession>
<dbReference type="InterPro" id="IPR012309">
    <property type="entry name" value="DNA_ligase_ATP-dep_C"/>
</dbReference>
<dbReference type="InterPro" id="IPR016059">
    <property type="entry name" value="DNA_ligase_ATP-dep_CS"/>
</dbReference>
<feature type="domain" description="ATP-dependent DNA ligase family profile" evidence="22">
    <location>
        <begin position="311"/>
        <end position="445"/>
    </location>
</feature>
<evidence type="ECO:0000256" key="20">
    <source>
        <dbReference type="RuleBase" id="RU000617"/>
    </source>
</evidence>
<dbReference type="Gene3D" id="3.30.1490.70">
    <property type="match status" value="1"/>
</dbReference>
<keyword evidence="17 20" id="KW-0234">DNA repair</keyword>
<comment type="subunit">
    <text evidence="19">Interacts with host TOP2A and TOP2B.</text>
</comment>
<evidence type="ECO:0000259" key="22">
    <source>
        <dbReference type="PROSITE" id="PS50160"/>
    </source>
</evidence>
<dbReference type="GeneID" id="921600"/>
<keyword evidence="26" id="KW-1185">Reference proteome</keyword>
<keyword evidence="18" id="KW-0131">Cell cycle</keyword>
<dbReference type="SUPFAM" id="SSF56091">
    <property type="entry name" value="DNA ligase/mRNA capping enzyme, catalytic domain"/>
    <property type="match status" value="1"/>
</dbReference>
<evidence type="ECO:0000313" key="24">
    <source>
        <dbReference type="EMBL" id="AOE47709.1"/>
    </source>
</evidence>
<dbReference type="InterPro" id="IPR050191">
    <property type="entry name" value="ATP-dep_DNA_ligase"/>
</dbReference>
<evidence type="ECO:0000256" key="10">
    <source>
        <dbReference type="ARBA" id="ARBA00022723"/>
    </source>
</evidence>
<dbReference type="InterPro" id="IPR000977">
    <property type="entry name" value="DNA_ligase_ATP-dep"/>
</dbReference>
<dbReference type="InterPro" id="IPR036599">
    <property type="entry name" value="DNA_ligase_N_sf"/>
</dbReference>
<dbReference type="GO" id="GO:0005524">
    <property type="term" value="F:ATP binding"/>
    <property type="evidence" value="ECO:0007669"/>
    <property type="project" value="UniProtKB-KW"/>
</dbReference>
<evidence type="ECO:0000256" key="4">
    <source>
        <dbReference type="ARBA" id="ARBA00012727"/>
    </source>
</evidence>
<evidence type="ECO:0000256" key="6">
    <source>
        <dbReference type="ARBA" id="ARBA00022518"/>
    </source>
</evidence>
<dbReference type="EMBL" id="AF325528">
    <property type="protein sequence ID" value="AAK85094.1"/>
    <property type="molecule type" value="Genomic_DNA"/>
</dbReference>
<dbReference type="EC" id="6.5.1.1" evidence="4 20"/>
<gene>
    <name evidence="24" type="primary">LSDV133</name>
</gene>
<dbReference type="Gene3D" id="2.40.50.140">
    <property type="entry name" value="Nucleic acid-binding proteins"/>
    <property type="match status" value="1"/>
</dbReference>
<dbReference type="GO" id="GO:0003677">
    <property type="term" value="F:DNA binding"/>
    <property type="evidence" value="ECO:0007669"/>
    <property type="project" value="InterPro"/>
</dbReference>
<dbReference type="Pfam" id="PF04679">
    <property type="entry name" value="DNA_ligase_A_C"/>
    <property type="match status" value="1"/>
</dbReference>
<dbReference type="Proteomes" id="UP000127252">
    <property type="component" value="Segment"/>
</dbReference>
<protein>
    <recommendedName>
        <fullName evidence="5 20">DNA ligase</fullName>
        <ecNumber evidence="4 20">6.5.1.1</ecNumber>
    </recommendedName>
</protein>
<keyword evidence="7 20" id="KW-0436">Ligase</keyword>
<evidence type="ECO:0000256" key="18">
    <source>
        <dbReference type="ARBA" id="ARBA00023306"/>
    </source>
</evidence>
<evidence type="ECO:0000313" key="25">
    <source>
        <dbReference type="EMBL" id="QTO66059.1"/>
    </source>
</evidence>
<evidence type="ECO:0000256" key="3">
    <source>
        <dbReference type="ARBA" id="ARBA00007572"/>
    </source>
</evidence>
<dbReference type="EMBL" id="KX683219">
    <property type="protein sequence ID" value="AOE47709.1"/>
    <property type="molecule type" value="Genomic_DNA"/>
</dbReference>
<dbReference type="PROSITE" id="PS50160">
    <property type="entry name" value="DNA_LIGASE_A3"/>
    <property type="match status" value="1"/>
</dbReference>
<dbReference type="Pfam" id="PF04675">
    <property type="entry name" value="DNA_ligase_A_N"/>
    <property type="match status" value="1"/>
</dbReference>
<dbReference type="Pfam" id="PF01068">
    <property type="entry name" value="DNA_ligase_A_M"/>
    <property type="match status" value="1"/>
</dbReference>
<evidence type="ECO:0000313" key="26">
    <source>
        <dbReference type="Proteomes" id="UP000127252"/>
    </source>
</evidence>
<dbReference type="GO" id="GO:0006310">
    <property type="term" value="P:DNA recombination"/>
    <property type="evidence" value="ECO:0007669"/>
    <property type="project" value="UniProtKB-KW"/>
</dbReference>
<dbReference type="Gene3D" id="3.30.470.30">
    <property type="entry name" value="DNA ligase/mRNA capping enzyme"/>
    <property type="match status" value="1"/>
</dbReference>
<keyword evidence="6" id="KW-0244">Early protein</keyword>
<dbReference type="OrthoDB" id="3365at10239"/>
<dbReference type="GO" id="GO:0003910">
    <property type="term" value="F:DNA ligase (ATP) activity"/>
    <property type="evidence" value="ECO:0007669"/>
    <property type="project" value="UniProtKB-EC"/>
</dbReference>
<dbReference type="GO" id="GO:0006302">
    <property type="term" value="P:double-strand break repair"/>
    <property type="evidence" value="ECO:0007669"/>
    <property type="project" value="TreeGrafter"/>
</dbReference>
<evidence type="ECO:0000256" key="9">
    <source>
        <dbReference type="ARBA" id="ARBA00022705"/>
    </source>
</evidence>
<comment type="similarity">
    <text evidence="3 21">Belongs to the ATP-dependent DNA ligase family.</text>
</comment>
<comment type="subcellular location">
    <subcellularLocation>
        <location evidence="2">Host cytoplasm</location>
    </subcellularLocation>
</comment>
<evidence type="ECO:0000256" key="13">
    <source>
        <dbReference type="ARBA" id="ARBA00022840"/>
    </source>
</evidence>
<evidence type="ECO:0000256" key="15">
    <source>
        <dbReference type="ARBA" id="ARBA00023172"/>
    </source>
</evidence>
<comment type="cofactor">
    <cofactor evidence="1">
        <name>Mg(2+)</name>
        <dbReference type="ChEBI" id="CHEBI:18420"/>
    </cofactor>
</comment>
<dbReference type="InterPro" id="IPR012308">
    <property type="entry name" value="DNA_ligase_ATP-dep_N"/>
</dbReference>
<evidence type="ECO:0000256" key="7">
    <source>
        <dbReference type="ARBA" id="ARBA00022598"/>
    </source>
</evidence>
<dbReference type="InterPro" id="IPR012340">
    <property type="entry name" value="NA-bd_OB-fold"/>
</dbReference>
<dbReference type="RefSeq" id="NP_150567.1">
    <property type="nucleotide sequence ID" value="NC_003027.1"/>
</dbReference>
<keyword evidence="9" id="KW-0235">DNA replication</keyword>
<keyword evidence="15 20" id="KW-0233">DNA recombination</keyword>
<evidence type="ECO:0000256" key="14">
    <source>
        <dbReference type="ARBA" id="ARBA00022842"/>
    </source>
</evidence>
<keyword evidence="11 20" id="KW-0547">Nucleotide-binding</keyword>
<dbReference type="Gene3D" id="1.10.3260.10">
    <property type="entry name" value="DNA ligase, ATP-dependent, N-terminal domain"/>
    <property type="match status" value="1"/>
</dbReference>
<reference evidence="24" key="2">
    <citation type="submission" date="2016-08" db="EMBL/GenBank/DDBJ databases">
        <title>Complete Genome Sequence of the Capripoxvirus Strain KSGP 0240 from a Commercial Live Attenuated Vaccine.</title>
        <authorList>
            <person name="Vandenbussche F."/>
            <person name="Mathijs E."/>
            <person name="Haegeman A."/>
            <person name="Abdeldayem F."/>
            <person name="Van Borm S."/>
            <person name="De Clercq K."/>
        </authorList>
    </citation>
    <scope>NUCLEOTIDE SEQUENCE [LARGE SCALE GENOMIC DNA]</scope>
    <source>
        <strain evidence="24">KSGP 0240</strain>
    </source>
</reference>
<dbReference type="SUPFAM" id="SSF50249">
    <property type="entry name" value="Nucleic acid-binding proteins"/>
    <property type="match status" value="1"/>
</dbReference>
<reference evidence="23 26" key="1">
    <citation type="journal article" date="2001" name="J. Virol.">
        <title>Genome of lumpy skin disease virus.</title>
        <authorList>
            <person name="Tulman E.R."/>
            <person name="Afonso C.L."/>
            <person name="Lu Z."/>
            <person name="Zsak L."/>
            <person name="Kutish G.F."/>
            <person name="Rock D.L."/>
        </authorList>
    </citation>
    <scope>NUCLEOTIDE SEQUENCE [LARGE SCALE GENOMIC DNA]</scope>
    <source>
        <strain evidence="26">Isolate Bovine/Kenya/Neethling 2490/1958) (LSDV) (Lumpy skin disease virus (isolate NI-2490)</strain>
        <strain evidence="23">Neethling 2490</strain>
    </source>
</reference>
<dbReference type="CDD" id="cd07967">
    <property type="entry name" value="OBF_DNA_ligase_III"/>
    <property type="match status" value="1"/>
</dbReference>
<evidence type="ECO:0000256" key="21">
    <source>
        <dbReference type="RuleBase" id="RU004196"/>
    </source>
</evidence>
<name>A0A1B3B6A7_LSDV</name>
<keyword evidence="14" id="KW-0460">Magnesium</keyword>
<evidence type="ECO:0000313" key="23">
    <source>
        <dbReference type="EMBL" id="AAK85094.1"/>
    </source>
</evidence>
<dbReference type="GO" id="GO:0030430">
    <property type="term" value="C:host cell cytoplasm"/>
    <property type="evidence" value="ECO:0007669"/>
    <property type="project" value="UniProtKB-SubCell"/>
</dbReference>
<evidence type="ECO:0000256" key="2">
    <source>
        <dbReference type="ARBA" id="ARBA00004192"/>
    </source>
</evidence>
<dbReference type="Proteomes" id="UP000671948">
    <property type="component" value="Segment"/>
</dbReference>
<evidence type="ECO:0000256" key="8">
    <source>
        <dbReference type="ARBA" id="ARBA00022618"/>
    </source>
</evidence>
<evidence type="ECO:0000256" key="1">
    <source>
        <dbReference type="ARBA" id="ARBA00001946"/>
    </source>
</evidence>
<dbReference type="PANTHER" id="PTHR45674">
    <property type="entry name" value="DNA LIGASE 1/3 FAMILY MEMBER"/>
    <property type="match status" value="1"/>
</dbReference>
<dbReference type="FunFam" id="2.40.50.140:FF:000085">
    <property type="entry name" value="DNA ligase"/>
    <property type="match status" value="1"/>
</dbReference>
<evidence type="ECO:0000256" key="19">
    <source>
        <dbReference type="ARBA" id="ARBA00034787"/>
    </source>
</evidence>
<dbReference type="PROSITE" id="PS00697">
    <property type="entry name" value="DNA_LIGASE_A1"/>
    <property type="match status" value="1"/>
</dbReference>
<dbReference type="GO" id="GO:0006273">
    <property type="term" value="P:lagging strand elongation"/>
    <property type="evidence" value="ECO:0007669"/>
    <property type="project" value="TreeGrafter"/>
</dbReference>
<evidence type="ECO:0000256" key="16">
    <source>
        <dbReference type="ARBA" id="ARBA00023200"/>
    </source>
</evidence>
<proteinExistence type="inferred from homology"/>
<organism evidence="24">
    <name type="scientific">Lumpy skin disease virus</name>
    <name type="common">LSDV</name>
    <dbReference type="NCBI Taxonomy" id="59509"/>
    <lineage>
        <taxon>Viruses</taxon>
        <taxon>Varidnaviria</taxon>
        <taxon>Bamfordvirae</taxon>
        <taxon>Nucleocytoviricota</taxon>
        <taxon>Pokkesviricetes</taxon>
        <taxon>Chitovirales</taxon>
        <taxon>Poxviridae</taxon>
        <taxon>Chordopoxvirinae</taxon>
        <taxon>Capripoxvirus</taxon>
        <taxon>Capripoxvirus lumpyskinpox</taxon>
    </lineage>
</organism>
<accession>Q91MN1</accession>
<sequence length="559" mass="64604">MNMCTFKKFRSLCKSIALTPKYLEKTKLINNFISSPDVDNKYLVIKMLLPMVNKRVYYLNDLQIIKIFSKIFKHDYKTMLEDLENGYVSNTIKKFFKISNTNIVPIQKSILLLNDVDMFLNHLTTLTKEKDKQMFLTMISSICTADDLKCFILFIKNDLQIKAGVKCVLDALDKHAYNHFKNSIDLKKIVFGISLNKLNDDNMVLFTPVKPMLADVCKSSYYAFKKYKDGICAEIKYDGERIQIHKDNNLYKYFSRNLKPVLFHKIEGFDEFLTSAFPSANNFILDAELILIDLNTNKFVPFGSLGINKKNLFKNSSTCLFVFDCLFYNNVSLISLPFVNRRKIIVDNINEIKNKVMVSEAFYVYKEDDLNKIMDDVIKKKLEGLILKGINIDYVPGKRGWLKMKKDYLDDGSMADSADLVVLGSYYGKGSKGGAPSIFLMGCYDNESNNWKTVTKCSGHDDDTLKKVQKEIEFLKISKDTKKIPKWLIVDKIYYPDFVVCDPKKSQVWEISGSSFTKSIHHTADGISIRFPRFKKIRYDKNWLSATSLNELKNLYKES</sequence>
<evidence type="ECO:0000256" key="12">
    <source>
        <dbReference type="ARBA" id="ARBA00022763"/>
    </source>
</evidence>
<keyword evidence="13 20" id="KW-0067">ATP-binding</keyword>
<evidence type="ECO:0000256" key="17">
    <source>
        <dbReference type="ARBA" id="ARBA00023204"/>
    </source>
</evidence>
<dbReference type="GO" id="GO:0046872">
    <property type="term" value="F:metal ion binding"/>
    <property type="evidence" value="ECO:0007669"/>
    <property type="project" value="UniProtKB-KW"/>
</dbReference>
<dbReference type="NCBIfam" id="TIGR00574">
    <property type="entry name" value="dnl1"/>
    <property type="match status" value="1"/>
</dbReference>
<dbReference type="InterPro" id="IPR012310">
    <property type="entry name" value="DNA_ligase_ATP-dep_cent"/>
</dbReference>
<dbReference type="GO" id="GO:0071897">
    <property type="term" value="P:DNA biosynthetic process"/>
    <property type="evidence" value="ECO:0007669"/>
    <property type="project" value="InterPro"/>
</dbReference>
<dbReference type="Proteomes" id="UP000317895">
    <property type="component" value="Genome"/>
</dbReference>
<dbReference type="FunFam" id="3.30.470.30:FF:000003">
    <property type="entry name" value="DNA ligase"/>
    <property type="match status" value="1"/>
</dbReference>
<evidence type="ECO:0000256" key="11">
    <source>
        <dbReference type="ARBA" id="ARBA00022741"/>
    </source>
</evidence>
<keyword evidence="16" id="KW-1035">Host cytoplasm</keyword>
<keyword evidence="12 20" id="KW-0227">DNA damage</keyword>
<reference evidence="25" key="3">
    <citation type="submission" date="2021-02" db="EMBL/GenBank/DDBJ databases">
        <title>Complete genome sequence of the capripoxvirus KSGP 0240 vaccine strain refreshed on cattle.</title>
        <authorList>
            <person name="Bamouh Z."/>
            <person name="Fellahi S."/>
            <person name="Khayi S."/>
            <person name="Hamdi J."/>
            <person name="Omari Tadlaoui K."/>
            <person name="Fassi-Fihri O."/>
            <person name="Elharrak M."/>
        </authorList>
    </citation>
    <scope>NUCLEOTIDE SEQUENCE</scope>
    <source>
        <strain evidence="25">LSD</strain>
    </source>
</reference>
<organismHost>
    <name type="scientific">Bos taurus</name>
    <name type="common">Bovine</name>
    <dbReference type="NCBI Taxonomy" id="9913"/>
</organismHost>
<dbReference type="EMBL" id="MW631933">
    <property type="protein sequence ID" value="QTO66059.1"/>
    <property type="molecule type" value="Genomic_DNA"/>
</dbReference>
<dbReference type="GO" id="GO:0051301">
    <property type="term" value="P:cell division"/>
    <property type="evidence" value="ECO:0007669"/>
    <property type="project" value="UniProtKB-KW"/>
</dbReference>
<evidence type="ECO:0000256" key="5">
    <source>
        <dbReference type="ARBA" id="ARBA00013308"/>
    </source>
</evidence>
<keyword evidence="8" id="KW-0132">Cell division</keyword>
<keyword evidence="10" id="KW-0479">Metal-binding</keyword>